<dbReference type="Proteomes" id="UP001642501">
    <property type="component" value="Unassembled WGS sequence"/>
</dbReference>
<evidence type="ECO:0000259" key="2">
    <source>
        <dbReference type="Pfam" id="PF25545"/>
    </source>
</evidence>
<feature type="compositionally biased region" description="Polar residues" evidence="1">
    <location>
        <begin position="302"/>
        <end position="319"/>
    </location>
</feature>
<feature type="compositionally biased region" description="Polar residues" evidence="1">
    <location>
        <begin position="369"/>
        <end position="394"/>
    </location>
</feature>
<evidence type="ECO:0000313" key="4">
    <source>
        <dbReference type="Proteomes" id="UP001642501"/>
    </source>
</evidence>
<evidence type="ECO:0000256" key="1">
    <source>
        <dbReference type="SAM" id="MobiDB-lite"/>
    </source>
</evidence>
<name>A0ABP0E3P7_9PEZI</name>
<reference evidence="3 4" key="1">
    <citation type="submission" date="2024-01" db="EMBL/GenBank/DDBJ databases">
        <authorList>
            <person name="Allen C."/>
            <person name="Tagirdzhanova G."/>
        </authorList>
    </citation>
    <scope>NUCLEOTIDE SEQUENCE [LARGE SCALE GENOMIC DNA]</scope>
    <source>
        <strain evidence="3 4">CBS 573.63</strain>
    </source>
</reference>
<feature type="region of interest" description="Disordered" evidence="1">
    <location>
        <begin position="1"/>
        <end position="32"/>
    </location>
</feature>
<dbReference type="Pfam" id="PF25545">
    <property type="entry name" value="DUF7924"/>
    <property type="match status" value="1"/>
</dbReference>
<proteinExistence type="predicted"/>
<gene>
    <name evidence="3" type="ORF">SEPCBS57363_006557</name>
</gene>
<feature type="compositionally biased region" description="Basic residues" evidence="1">
    <location>
        <begin position="416"/>
        <end position="427"/>
    </location>
</feature>
<dbReference type="InterPro" id="IPR057684">
    <property type="entry name" value="DUF7924"/>
</dbReference>
<feature type="region of interest" description="Disordered" evidence="1">
    <location>
        <begin position="299"/>
        <end position="458"/>
    </location>
</feature>
<organism evidence="3 4">
    <name type="scientific">Sporothrix epigloea</name>
    <dbReference type="NCBI Taxonomy" id="1892477"/>
    <lineage>
        <taxon>Eukaryota</taxon>
        <taxon>Fungi</taxon>
        <taxon>Dikarya</taxon>
        <taxon>Ascomycota</taxon>
        <taxon>Pezizomycotina</taxon>
        <taxon>Sordariomycetes</taxon>
        <taxon>Sordariomycetidae</taxon>
        <taxon>Ophiostomatales</taxon>
        <taxon>Ophiostomataceae</taxon>
        <taxon>Sporothrix</taxon>
    </lineage>
</organism>
<comment type="caution">
    <text evidence="3">The sequence shown here is derived from an EMBL/GenBank/DDBJ whole genome shotgun (WGS) entry which is preliminary data.</text>
</comment>
<accession>A0ABP0E3P7</accession>
<feature type="domain" description="DUF7924" evidence="2">
    <location>
        <begin position="126"/>
        <end position="286"/>
    </location>
</feature>
<keyword evidence="4" id="KW-1185">Reference proteome</keyword>
<sequence>MSTSQSSQSRATNSIDLASTLPTSATSMTTRSKSSAYNANFDCHLTDHGIRPIYSSRRPDLTKARSALAVSRSSLSLSRFSEGAFEAFQDANARAKNEAEVMAYAMPTILGPYQPAHPSAIKTVFNKLEPLTDGTIVQPEPDIYYGADPGELVRPVRDALRHHIMPSTREDRPWVPNFSVEVKGPKGTPDVATQQVRYYGALGSRAMHSLQNYGEEKPKHDGEVYTYSSTYHGGTGTLQLYAHYATAPAEEGGRPEYHMIQLRSFGMTDTRETFLQGATALRNARDLAKTHRDRFIQAANARASQPRSPVSEDIVQTPNEGAPAADLSKWRDGDEESQQSTIDASGHELTDDGEATTTPPHLPMEDTSESSQDSAALGNGTSVRLTSSFTSSLGSAKRPRQSISPSPSNVREGRSLKGRKRTSKKRKAELPPTIATRLDSKEARGDTSSNISSRRKGR</sequence>
<evidence type="ECO:0000313" key="3">
    <source>
        <dbReference type="EMBL" id="CAK7275199.1"/>
    </source>
</evidence>
<protein>
    <recommendedName>
        <fullName evidence="2">DUF7924 domain-containing protein</fullName>
    </recommendedName>
</protein>
<dbReference type="EMBL" id="CAWUOM010000208">
    <property type="protein sequence ID" value="CAK7275199.1"/>
    <property type="molecule type" value="Genomic_DNA"/>
</dbReference>